<proteinExistence type="predicted"/>
<dbReference type="STRING" id="521674.Plim_3235"/>
<evidence type="ECO:0000313" key="3">
    <source>
        <dbReference type="EMBL" id="ADG69049.1"/>
    </source>
</evidence>
<sequence precursor="true">MTKKSPIKDAPIPYAGSSLRVQMRDLLDDAFITWICLPVSLCMLALLEWYRWVFSVPPMPVLITVIAAVAVIISIIMLRKVFKKLSQMRLGLDGEMAVAQELQETIVPLGYMLLNDVPGPSFNVDHVLIGPAGVFVIETKTYSKPVKGNPKVFFDGSMVLVNGVSPERNPIEQAEAGSRFISEVIYKQSGKKINPRPVLVFPGWFVEAACQESAVWVINNKQLPYKLKMIKSHLSNDEIIAISEGIKRHIRSNS</sequence>
<organism evidence="3 4">
    <name type="scientific">Planctopirus limnophila (strain ATCC 43296 / DSM 3776 / IFAM 1008 / Mu 290)</name>
    <name type="common">Planctomyces limnophilus</name>
    <dbReference type="NCBI Taxonomy" id="521674"/>
    <lineage>
        <taxon>Bacteria</taxon>
        <taxon>Pseudomonadati</taxon>
        <taxon>Planctomycetota</taxon>
        <taxon>Planctomycetia</taxon>
        <taxon>Planctomycetales</taxon>
        <taxon>Planctomycetaceae</taxon>
        <taxon>Planctopirus</taxon>
    </lineage>
</organism>
<gene>
    <name evidence="3" type="ordered locus">Plim_3235</name>
</gene>
<dbReference type="OrthoDB" id="9813328at2"/>
<dbReference type="HOGENOM" id="CLU_079648_0_0_0"/>
<dbReference type="KEGG" id="plm:Plim_3235"/>
<accession>D5STM0</accession>
<keyword evidence="1" id="KW-0472">Membrane</keyword>
<dbReference type="AlphaFoldDB" id="D5STM0"/>
<dbReference type="InterPro" id="IPR011528">
    <property type="entry name" value="NERD"/>
</dbReference>
<keyword evidence="1" id="KW-0812">Transmembrane</keyword>
<dbReference type="Pfam" id="PF08378">
    <property type="entry name" value="NERD"/>
    <property type="match status" value="1"/>
</dbReference>
<name>D5STM0_PLAL2</name>
<dbReference type="PROSITE" id="PS50965">
    <property type="entry name" value="NERD"/>
    <property type="match status" value="1"/>
</dbReference>
<evidence type="ECO:0000313" key="4">
    <source>
        <dbReference type="Proteomes" id="UP000002220"/>
    </source>
</evidence>
<evidence type="ECO:0000256" key="1">
    <source>
        <dbReference type="SAM" id="Phobius"/>
    </source>
</evidence>
<feature type="domain" description="NERD" evidence="2">
    <location>
        <begin position="90"/>
        <end position="200"/>
    </location>
</feature>
<reference evidence="3 4" key="1">
    <citation type="journal article" date="2010" name="Stand. Genomic Sci.">
        <title>Complete genome sequence of Planctomyces limnophilus type strain (Mu 290).</title>
        <authorList>
            <person name="Labutti K."/>
            <person name="Sikorski J."/>
            <person name="Schneider S."/>
            <person name="Nolan M."/>
            <person name="Lucas S."/>
            <person name="Glavina Del Rio T."/>
            <person name="Tice H."/>
            <person name="Cheng J.F."/>
            <person name="Goodwin L."/>
            <person name="Pitluck S."/>
            <person name="Liolios K."/>
            <person name="Ivanova N."/>
            <person name="Mavromatis K."/>
            <person name="Mikhailova N."/>
            <person name="Pati A."/>
            <person name="Chen A."/>
            <person name="Palaniappan K."/>
            <person name="Land M."/>
            <person name="Hauser L."/>
            <person name="Chang Y.J."/>
            <person name="Jeffries C.D."/>
            <person name="Tindall B.J."/>
            <person name="Rohde M."/>
            <person name="Goker M."/>
            <person name="Woyke T."/>
            <person name="Bristow J."/>
            <person name="Eisen J.A."/>
            <person name="Markowitz V."/>
            <person name="Hugenholtz P."/>
            <person name="Kyrpides N.C."/>
            <person name="Klenk H.P."/>
            <person name="Lapidus A."/>
        </authorList>
    </citation>
    <scope>NUCLEOTIDE SEQUENCE [LARGE SCALE GENOMIC DNA]</scope>
    <source>
        <strain evidence="4">ATCC 43296 / DSM 3776 / IFAM 1008 / 290</strain>
    </source>
</reference>
<protein>
    <submittedName>
        <fullName evidence="3">NERD domain protein</fullName>
    </submittedName>
</protein>
<keyword evidence="1" id="KW-1133">Transmembrane helix</keyword>
<dbReference type="eggNOG" id="ENOG5032B6M">
    <property type="taxonomic scope" value="Bacteria"/>
</dbReference>
<keyword evidence="4" id="KW-1185">Reference proteome</keyword>
<dbReference type="EMBL" id="CP001744">
    <property type="protein sequence ID" value="ADG69049.1"/>
    <property type="molecule type" value="Genomic_DNA"/>
</dbReference>
<feature type="transmembrane region" description="Helical" evidence="1">
    <location>
        <begin position="59"/>
        <end position="78"/>
    </location>
</feature>
<dbReference type="Proteomes" id="UP000002220">
    <property type="component" value="Chromosome"/>
</dbReference>
<evidence type="ECO:0000259" key="2">
    <source>
        <dbReference type="PROSITE" id="PS50965"/>
    </source>
</evidence>
<feature type="transmembrane region" description="Helical" evidence="1">
    <location>
        <begin position="26"/>
        <end position="47"/>
    </location>
</feature>
<dbReference type="RefSeq" id="WP_013111480.1">
    <property type="nucleotide sequence ID" value="NC_014148.1"/>
</dbReference>